<dbReference type="Proteomes" id="UP000500961">
    <property type="component" value="Chromosome"/>
</dbReference>
<dbReference type="Gene3D" id="2.40.160.10">
    <property type="entry name" value="Porin"/>
    <property type="match status" value="1"/>
</dbReference>
<dbReference type="InterPro" id="IPR023614">
    <property type="entry name" value="Porin_dom_sf"/>
</dbReference>
<gene>
    <name evidence="2" type="ORF">FHG85_02355</name>
</gene>
<dbReference type="Pfam" id="PF07396">
    <property type="entry name" value="Porin_O_P"/>
    <property type="match status" value="1"/>
</dbReference>
<reference evidence="2 3" key="1">
    <citation type="submission" date="2019-07" db="EMBL/GenBank/DDBJ databases">
        <title>Thalassofilum flectens gen. nov., sp. nov., a novel moderate thermophilic anaerobe from a shallow sea hot spring in Kunashir Island (Russia), representing a new family in the order Bacteroidales, and proposal of Thalassofilacea fam. nov.</title>
        <authorList>
            <person name="Kochetkova T.V."/>
            <person name="Podosokorskaya O.A."/>
            <person name="Novikov A."/>
            <person name="Elcheninov A.G."/>
            <person name="Toshchakov S.V."/>
            <person name="Kublanov I.V."/>
        </authorList>
    </citation>
    <scope>NUCLEOTIDE SEQUENCE [LARGE SCALE GENOMIC DNA]</scope>
    <source>
        <strain evidence="2 3">38-H</strain>
    </source>
</reference>
<keyword evidence="3" id="KW-1185">Reference proteome</keyword>
<dbReference type="EMBL" id="CP041345">
    <property type="protein sequence ID" value="QKG79151.1"/>
    <property type="molecule type" value="Genomic_DNA"/>
</dbReference>
<evidence type="ECO:0000313" key="3">
    <source>
        <dbReference type="Proteomes" id="UP000500961"/>
    </source>
</evidence>
<dbReference type="KEGG" id="ttz:FHG85_02355"/>
<feature type="chain" id="PRO_5029786287" description="Porin" evidence="1">
    <location>
        <begin position="20"/>
        <end position="332"/>
    </location>
</feature>
<organism evidence="2 3">
    <name type="scientific">Tenuifilum thalassicum</name>
    <dbReference type="NCBI Taxonomy" id="2590900"/>
    <lineage>
        <taxon>Bacteria</taxon>
        <taxon>Pseudomonadati</taxon>
        <taxon>Bacteroidota</taxon>
        <taxon>Bacteroidia</taxon>
        <taxon>Bacteroidales</taxon>
        <taxon>Tenuifilaceae</taxon>
        <taxon>Tenuifilum</taxon>
    </lineage>
</organism>
<protein>
    <recommendedName>
        <fullName evidence="4">Porin</fullName>
    </recommendedName>
</protein>
<dbReference type="InterPro" id="IPR010870">
    <property type="entry name" value="Porin_O/P"/>
</dbReference>
<name>A0A7D3XTU4_9BACT</name>
<proteinExistence type="predicted"/>
<keyword evidence="1" id="KW-0732">Signal</keyword>
<sequence>MKRYLLNITLLLVCFSASSQETEMPKADWNGYTQLRFTSNFNEVNSFSMRRLKLWVNSTPSFNNRWGWKVQTTLTSNQNEKFFLQDVLVYYKEGQFQFNMGQFVPHFSLQRFQPDFQIPLTERSTVIDALIPNGTLGVRDIGIETQYTSKSKQLKAWLGVFNGYGIKEYRFDNTGILLTQKTALNINNGHFHLGYSFMYRKANNLKVQKILPDSITYSGGDIRLNAFAQYRTKHFSVQAEYLQANFEGYKSDGWYLLANLLIGKNIVAASWNMYNDAIESNPNFTNVHLAYSYIADGDKLKVMIDNGINIQQNAIQNYVITLQLQIFLNDNL</sequence>
<dbReference type="AlphaFoldDB" id="A0A7D3XTU4"/>
<dbReference type="RefSeq" id="WP_173072668.1">
    <property type="nucleotide sequence ID" value="NZ_CP041345.1"/>
</dbReference>
<evidence type="ECO:0000313" key="2">
    <source>
        <dbReference type="EMBL" id="QKG79151.1"/>
    </source>
</evidence>
<feature type="signal peptide" evidence="1">
    <location>
        <begin position="1"/>
        <end position="19"/>
    </location>
</feature>
<evidence type="ECO:0008006" key="4">
    <source>
        <dbReference type="Google" id="ProtNLM"/>
    </source>
</evidence>
<accession>A0A7D3XTU4</accession>
<evidence type="ECO:0000256" key="1">
    <source>
        <dbReference type="SAM" id="SignalP"/>
    </source>
</evidence>
<dbReference type="SUPFAM" id="SSF56935">
    <property type="entry name" value="Porins"/>
    <property type="match status" value="1"/>
</dbReference>